<keyword evidence="4 8" id="KW-1133">Transmembrane helix</keyword>
<keyword evidence="2" id="KW-1003">Cell membrane</keyword>
<organism evidence="11 12">
    <name type="scientific">Kaistia soli DSM 19436</name>
    <dbReference type="NCBI Taxonomy" id="1122133"/>
    <lineage>
        <taxon>Bacteria</taxon>
        <taxon>Pseudomonadati</taxon>
        <taxon>Pseudomonadota</taxon>
        <taxon>Alphaproteobacteria</taxon>
        <taxon>Hyphomicrobiales</taxon>
        <taxon>Kaistiaceae</taxon>
        <taxon>Kaistia</taxon>
    </lineage>
</organism>
<dbReference type="RefSeq" id="WP_073051856.1">
    <property type="nucleotide sequence ID" value="NZ_FQUP01000001.1"/>
</dbReference>
<keyword evidence="12" id="KW-1185">Reference proteome</keyword>
<keyword evidence="6" id="KW-0175">Coiled coil</keyword>
<comment type="subcellular location">
    <subcellularLocation>
        <location evidence="1">Cell membrane</location>
        <topology evidence="1">Multi-pass membrane protein</topology>
    </subcellularLocation>
</comment>
<protein>
    <submittedName>
        <fullName evidence="11">Uncharacterized protein involved in exopolysaccharide biosynthesis</fullName>
    </submittedName>
</protein>
<evidence type="ECO:0000313" key="12">
    <source>
        <dbReference type="Proteomes" id="UP000184485"/>
    </source>
</evidence>
<dbReference type="PANTHER" id="PTHR32309:SF13">
    <property type="entry name" value="FERRIC ENTEROBACTIN TRANSPORT PROTEIN FEPE"/>
    <property type="match status" value="1"/>
</dbReference>
<evidence type="ECO:0000256" key="1">
    <source>
        <dbReference type="ARBA" id="ARBA00004651"/>
    </source>
</evidence>
<evidence type="ECO:0000259" key="9">
    <source>
        <dbReference type="Pfam" id="PF02706"/>
    </source>
</evidence>
<dbReference type="InterPro" id="IPR003856">
    <property type="entry name" value="LPS_length_determ_N"/>
</dbReference>
<dbReference type="AlphaFoldDB" id="A0A1M4XKV5"/>
<dbReference type="OrthoDB" id="230260at2"/>
<evidence type="ECO:0000256" key="5">
    <source>
        <dbReference type="ARBA" id="ARBA00023136"/>
    </source>
</evidence>
<dbReference type="Pfam" id="PF13807">
    <property type="entry name" value="GNVR"/>
    <property type="match status" value="1"/>
</dbReference>
<evidence type="ECO:0000313" key="11">
    <source>
        <dbReference type="EMBL" id="SHE94018.1"/>
    </source>
</evidence>
<dbReference type="Proteomes" id="UP000184485">
    <property type="component" value="Unassembled WGS sequence"/>
</dbReference>
<feature type="domain" description="Tyrosine-protein kinase G-rich" evidence="10">
    <location>
        <begin position="384"/>
        <end position="454"/>
    </location>
</feature>
<feature type="transmembrane region" description="Helical" evidence="8">
    <location>
        <begin position="36"/>
        <end position="54"/>
    </location>
</feature>
<evidence type="ECO:0000259" key="10">
    <source>
        <dbReference type="Pfam" id="PF13807"/>
    </source>
</evidence>
<sequence>MLARADGRLMEAVLPARRPLSSIDVMELVAVIRRRFALVIGCGLLFLVLAALYIHHQHPVYRSTVEILVDPQGLQVVGRDILPTDSSASIDFANVDSQPLIIASTNVLAEVIRKLDLEHDPFYAGSMVNWPADGSGAVSPRFVHVLDMLRGNVVVHRADPSLVFQITVTHDDADRAALIANTISTVYLAQSREARLAAARQANESLVGQATSLRAQFEDAQHRLEQFRAENGLVTTGTAGLVVNQRLQDLTTRITAATAQVAQLEARRDQVRGLDLSVVEAGGIPEVISSPTITALRTQYGRVVQQLAELARSLGPNHPALQQAESERDAVARLIDAEIVRIKQAIEIDYSRAKANLASLKAQEQAITATQATSNTAEIRARELQGDADAIQQVYNAVLNRTKELDLQQQIQTNNSRVISVAVPPVKASAPPKAIVLAAGTLFGLAAGIALAFAVDFLATDPIARLRAISGSLGTELVGVLPSRRRRWLKRDGVAHVEADDPDAADREALLPAAQALAIHLADALPATILLIEAGSVLNGPRVARGLAGALADLGEETLLCSANDISSMLRIERSAPAATRAAHKEVSERLLGTHGARHRAGRSDAESSDPFGLEGREFILIDGGPSRDTRTLAASYGYVDAVIVVATTGRSSSEDIRDLIASLGPLASAAIGVVGVIDR</sequence>
<keyword evidence="5 8" id="KW-0472">Membrane</keyword>
<feature type="coiled-coil region" evidence="6">
    <location>
        <begin position="210"/>
        <end position="274"/>
    </location>
</feature>
<dbReference type="Pfam" id="PF02706">
    <property type="entry name" value="Wzz"/>
    <property type="match status" value="1"/>
</dbReference>
<evidence type="ECO:0000256" key="6">
    <source>
        <dbReference type="SAM" id="Coils"/>
    </source>
</evidence>
<dbReference type="GO" id="GO:0004713">
    <property type="term" value="F:protein tyrosine kinase activity"/>
    <property type="evidence" value="ECO:0007669"/>
    <property type="project" value="TreeGrafter"/>
</dbReference>
<proteinExistence type="predicted"/>
<dbReference type="InterPro" id="IPR032807">
    <property type="entry name" value="GNVR"/>
</dbReference>
<dbReference type="EMBL" id="FQUP01000001">
    <property type="protein sequence ID" value="SHE94018.1"/>
    <property type="molecule type" value="Genomic_DNA"/>
</dbReference>
<dbReference type="Gene3D" id="3.40.50.300">
    <property type="entry name" value="P-loop containing nucleotide triphosphate hydrolases"/>
    <property type="match status" value="1"/>
</dbReference>
<evidence type="ECO:0000256" key="8">
    <source>
        <dbReference type="SAM" id="Phobius"/>
    </source>
</evidence>
<keyword evidence="3 8" id="KW-0812">Transmembrane</keyword>
<gene>
    <name evidence="11" type="ORF">SAMN02745157_1278</name>
</gene>
<dbReference type="STRING" id="1122133.SAMN02745157_1278"/>
<evidence type="ECO:0000256" key="4">
    <source>
        <dbReference type="ARBA" id="ARBA00022989"/>
    </source>
</evidence>
<reference evidence="11 12" key="1">
    <citation type="submission" date="2016-11" db="EMBL/GenBank/DDBJ databases">
        <authorList>
            <person name="Jaros S."/>
            <person name="Januszkiewicz K."/>
            <person name="Wedrychowicz H."/>
        </authorList>
    </citation>
    <scope>NUCLEOTIDE SEQUENCE [LARGE SCALE GENOMIC DNA]</scope>
    <source>
        <strain evidence="11 12">DSM 19436</strain>
    </source>
</reference>
<accession>A0A1M4XKV5</accession>
<feature type="region of interest" description="Disordered" evidence="7">
    <location>
        <begin position="591"/>
        <end position="610"/>
    </location>
</feature>
<evidence type="ECO:0000256" key="3">
    <source>
        <dbReference type="ARBA" id="ARBA00022692"/>
    </source>
</evidence>
<name>A0A1M4XKV5_9HYPH</name>
<dbReference type="InterPro" id="IPR050445">
    <property type="entry name" value="Bact_polysacc_biosynth/exp"/>
</dbReference>
<feature type="domain" description="Polysaccharide chain length determinant N-terminal" evidence="9">
    <location>
        <begin position="22"/>
        <end position="115"/>
    </location>
</feature>
<dbReference type="Gene3D" id="1.10.287.1490">
    <property type="match status" value="1"/>
</dbReference>
<evidence type="ECO:0000256" key="2">
    <source>
        <dbReference type="ARBA" id="ARBA00022475"/>
    </source>
</evidence>
<dbReference type="InterPro" id="IPR027417">
    <property type="entry name" value="P-loop_NTPase"/>
</dbReference>
<dbReference type="GO" id="GO:0005886">
    <property type="term" value="C:plasma membrane"/>
    <property type="evidence" value="ECO:0007669"/>
    <property type="project" value="UniProtKB-SubCell"/>
</dbReference>
<dbReference type="PANTHER" id="PTHR32309">
    <property type="entry name" value="TYROSINE-PROTEIN KINASE"/>
    <property type="match status" value="1"/>
</dbReference>
<evidence type="ECO:0000256" key="7">
    <source>
        <dbReference type="SAM" id="MobiDB-lite"/>
    </source>
</evidence>